<dbReference type="PROSITE" id="PS01161">
    <property type="entry name" value="GLC_GALNAC_ISOMERASE"/>
    <property type="match status" value="1"/>
</dbReference>
<dbReference type="InterPro" id="IPR037171">
    <property type="entry name" value="NagB/RpiA_transferase-like"/>
</dbReference>
<dbReference type="SUPFAM" id="SSF100950">
    <property type="entry name" value="NagB/RpiA/CoA transferase-like"/>
    <property type="match status" value="1"/>
</dbReference>
<dbReference type="GO" id="GO:0006044">
    <property type="term" value="P:N-acetylglucosamine metabolic process"/>
    <property type="evidence" value="ECO:0007669"/>
    <property type="project" value="InterPro"/>
</dbReference>
<dbReference type="InterPro" id="IPR018321">
    <property type="entry name" value="Glucosamine6P_isomerase_CS"/>
</dbReference>
<dbReference type="AlphaFoldDB" id="A0A381V075"/>
<feature type="non-terminal residue" evidence="1">
    <location>
        <position position="1"/>
    </location>
</feature>
<protein>
    <submittedName>
        <fullName evidence="1">Uncharacterized protein</fullName>
    </submittedName>
</protein>
<feature type="non-terminal residue" evidence="1">
    <location>
        <position position="723"/>
    </location>
</feature>
<sequence>VFTSSVEESFFKDSSYSIKNARIPFITVNNFPDLGLLSALRFLEWVSENPEGVISLPTGKTPEYFIKWVQRILHKWDKKEIQLICNENGLNVKKKPNMKGLKFVQIDEFYPINPDQHNSFFNYVMNYYIDGFGLDQDRACLINCNEIPRDTVTDLSEIFPDYNVDLTLRFRDPESKLEEMQQRTIHLVDQWCSEYEDSIRNMGGIGFFLGGIGPDGHIAFNIRGSDHHSATRLMETNFETQAAAAVDLGGIEMSRDRLVITIGLETITSNMDAVAIVMAAGEAKSKIVQDAVESEPDINYPASAIQKLVNARFYLTEGAACQLKDVVMHNLKTNEWNQEKTERVVINLCFDANKFGSRLTLDDFNSDNNGSLIPDLNDDTAKAVMDSLKKKINAGLEDRINESFLHTGPHHDDITTGYLPFIAHLVRSARNRHHFCTLTSGFTAVTNQYVLDTLVKTKQFFDDGLIQMIEYPNFFNDGYQYKWDKDVYHFLDRIAANNLEGRQRGLSHRIVRCLVEIYEIKSKDELKLKLDEVIKYLLSCYNGEKNTPEVQRLKGMIREFEEDLVWSHYGVQTKDVSHLRLGFYQGDIFSEDPERQRGIIPILDKFREIEPTIITLALDPEGSGPDTHYKVLQAIAEAVRMWGKDTDLTKLKIWGYRNVWARFDPAEADIIVPVSLNSMASLRDTFLTCYLSQKNASFPSYELDGPFCDLVQKIWVEQIQTLQ</sequence>
<dbReference type="SUPFAM" id="SSF102588">
    <property type="entry name" value="LmbE-like"/>
    <property type="match status" value="1"/>
</dbReference>
<organism evidence="1">
    <name type="scientific">marine metagenome</name>
    <dbReference type="NCBI Taxonomy" id="408172"/>
    <lineage>
        <taxon>unclassified sequences</taxon>
        <taxon>metagenomes</taxon>
        <taxon>ecological metagenomes</taxon>
    </lineage>
</organism>
<evidence type="ECO:0000313" key="1">
    <source>
        <dbReference type="EMBL" id="SVA33789.1"/>
    </source>
</evidence>
<dbReference type="EMBL" id="UINC01007522">
    <property type="protein sequence ID" value="SVA33789.1"/>
    <property type="molecule type" value="Genomic_DNA"/>
</dbReference>
<reference evidence="1" key="1">
    <citation type="submission" date="2018-05" db="EMBL/GenBank/DDBJ databases">
        <authorList>
            <person name="Lanie J.A."/>
            <person name="Ng W.-L."/>
            <person name="Kazmierczak K.M."/>
            <person name="Andrzejewski T.M."/>
            <person name="Davidsen T.M."/>
            <person name="Wayne K.J."/>
            <person name="Tettelin H."/>
            <person name="Glass J.I."/>
            <person name="Rusch D."/>
            <person name="Podicherti R."/>
            <person name="Tsui H.-C.T."/>
            <person name="Winkler M.E."/>
        </authorList>
    </citation>
    <scope>NUCLEOTIDE SEQUENCE</scope>
</reference>
<dbReference type="InterPro" id="IPR024078">
    <property type="entry name" value="LmbE-like_dom_sf"/>
</dbReference>
<gene>
    <name evidence="1" type="ORF">METZ01_LOCUS86643</name>
</gene>
<dbReference type="PANTHER" id="PTHR42892:SF1">
    <property type="entry name" value="GLUCOSAMINE-6-PHOSPHATE ISOMERASE"/>
    <property type="match status" value="1"/>
</dbReference>
<dbReference type="InterPro" id="IPR052960">
    <property type="entry name" value="GlcN6P_deaminase-like"/>
</dbReference>
<name>A0A381V075_9ZZZZ</name>
<dbReference type="Gene3D" id="3.40.50.10320">
    <property type="entry name" value="LmbE-like"/>
    <property type="match status" value="1"/>
</dbReference>
<dbReference type="PANTHER" id="PTHR42892">
    <property type="entry name" value="GLUCOSAMINE-6-PHOSPHATE DEAMINASE-LIKE PROTEIN BT_0258-RELATED"/>
    <property type="match status" value="1"/>
</dbReference>
<dbReference type="Gene3D" id="3.40.50.1360">
    <property type="match status" value="1"/>
</dbReference>
<proteinExistence type="predicted"/>
<accession>A0A381V075</accession>
<dbReference type="GO" id="GO:0004342">
    <property type="term" value="F:glucosamine-6-phosphate deaminase activity"/>
    <property type="evidence" value="ECO:0007669"/>
    <property type="project" value="InterPro"/>
</dbReference>